<gene>
    <name evidence="3" type="ORF">AB675_6723</name>
</gene>
<dbReference type="OrthoDB" id="5522061at2759"/>
<organism evidence="3 4">
    <name type="scientific">Cyphellophora attinorum</name>
    <dbReference type="NCBI Taxonomy" id="1664694"/>
    <lineage>
        <taxon>Eukaryota</taxon>
        <taxon>Fungi</taxon>
        <taxon>Dikarya</taxon>
        <taxon>Ascomycota</taxon>
        <taxon>Pezizomycotina</taxon>
        <taxon>Eurotiomycetes</taxon>
        <taxon>Chaetothyriomycetidae</taxon>
        <taxon>Chaetothyriales</taxon>
        <taxon>Cyphellophoraceae</taxon>
        <taxon>Cyphellophora</taxon>
    </lineage>
</organism>
<feature type="coiled-coil region" evidence="1">
    <location>
        <begin position="138"/>
        <end position="165"/>
    </location>
</feature>
<sequence length="211" mass="23089">MPYTGKTLIRIVRNTTDYSKHVAHRPVPSLGNTSAVDKLLSNPRWSIAKSYTTCSGSAPSPSPSPPPPESRLLSDLNSQAHFVNHLSSIDTHNVPPLVAIRDETLAHRAETTIGLAQVQPWLDLEDKVGRNGTVRRRKTDVKGALEEMEARKREESREVDEDERIFKWPVLKASGQEEGRRWGGYYVVRRGVKKEVDGVGGGAGSAGGDGG</sequence>
<proteinExistence type="predicted"/>
<keyword evidence="1" id="KW-0175">Coiled coil</keyword>
<evidence type="ECO:0000256" key="2">
    <source>
        <dbReference type="SAM" id="MobiDB-lite"/>
    </source>
</evidence>
<reference evidence="3 4" key="1">
    <citation type="submission" date="2015-06" db="EMBL/GenBank/DDBJ databases">
        <title>Draft genome of the ant-associated black yeast Phialophora attae CBS 131958.</title>
        <authorList>
            <person name="Moreno L.F."/>
            <person name="Stielow B.J."/>
            <person name="de Hoog S."/>
            <person name="Vicente V.A."/>
            <person name="Weiss V.A."/>
            <person name="de Vries M."/>
            <person name="Cruz L.M."/>
            <person name="Souza E.M."/>
        </authorList>
    </citation>
    <scope>NUCLEOTIDE SEQUENCE [LARGE SCALE GENOMIC DNA]</scope>
    <source>
        <strain evidence="3 4">CBS 131958</strain>
    </source>
</reference>
<dbReference type="GeneID" id="28738914"/>
<dbReference type="VEuPathDB" id="FungiDB:AB675_6723"/>
<dbReference type="RefSeq" id="XP_018003175.1">
    <property type="nucleotide sequence ID" value="XM_018147034.1"/>
</dbReference>
<feature type="compositionally biased region" description="Pro residues" evidence="2">
    <location>
        <begin position="60"/>
        <end position="69"/>
    </location>
</feature>
<dbReference type="AlphaFoldDB" id="A0A0N1P140"/>
<keyword evidence="4" id="KW-1185">Reference proteome</keyword>
<evidence type="ECO:0000313" key="4">
    <source>
        <dbReference type="Proteomes" id="UP000038010"/>
    </source>
</evidence>
<protein>
    <submittedName>
        <fullName evidence="3">Uncharacterized protein</fullName>
    </submittedName>
</protein>
<dbReference type="Proteomes" id="UP000038010">
    <property type="component" value="Unassembled WGS sequence"/>
</dbReference>
<accession>A0A0N1P140</accession>
<comment type="caution">
    <text evidence="3">The sequence shown here is derived from an EMBL/GenBank/DDBJ whole genome shotgun (WGS) entry which is preliminary data.</text>
</comment>
<dbReference type="EMBL" id="LFJN01000005">
    <property type="protein sequence ID" value="KPI43212.1"/>
    <property type="molecule type" value="Genomic_DNA"/>
</dbReference>
<feature type="region of interest" description="Disordered" evidence="2">
    <location>
        <begin position="52"/>
        <end position="71"/>
    </location>
</feature>
<evidence type="ECO:0000256" key="1">
    <source>
        <dbReference type="SAM" id="Coils"/>
    </source>
</evidence>
<name>A0A0N1P140_9EURO</name>
<evidence type="ECO:0000313" key="3">
    <source>
        <dbReference type="EMBL" id="KPI43212.1"/>
    </source>
</evidence>